<dbReference type="GeneID" id="13404533"/>
<dbReference type="HOGENOM" id="CLU_038942_1_2_1"/>
<dbReference type="InParanoid" id="F9X746"/>
<dbReference type="STRING" id="336722.F9X746"/>
<dbReference type="Proteomes" id="UP000008062">
    <property type="component" value="Chromosome 3"/>
</dbReference>
<reference evidence="1 2" key="1">
    <citation type="journal article" date="2011" name="PLoS Genet.">
        <title>Finished genome of the fungal wheat pathogen Mycosphaerella graminicola reveals dispensome structure, chromosome plasticity, and stealth pathogenesis.</title>
        <authorList>
            <person name="Goodwin S.B."/>
            <person name="Ben M'barek S."/>
            <person name="Dhillon B."/>
            <person name="Wittenberg A.H.J."/>
            <person name="Crane C.F."/>
            <person name="Hane J.K."/>
            <person name="Foster A.J."/>
            <person name="Van der Lee T.A.J."/>
            <person name="Grimwood J."/>
            <person name="Aerts A."/>
            <person name="Antoniw J."/>
            <person name="Bailey A."/>
            <person name="Bluhm B."/>
            <person name="Bowler J."/>
            <person name="Bristow J."/>
            <person name="van der Burgt A."/>
            <person name="Canto-Canche B."/>
            <person name="Churchill A.C.L."/>
            <person name="Conde-Ferraez L."/>
            <person name="Cools H.J."/>
            <person name="Coutinho P.M."/>
            <person name="Csukai M."/>
            <person name="Dehal P."/>
            <person name="De Wit P."/>
            <person name="Donzelli B."/>
            <person name="van de Geest H.C."/>
            <person name="van Ham R.C.H.J."/>
            <person name="Hammond-Kosack K.E."/>
            <person name="Henrissat B."/>
            <person name="Kilian A."/>
            <person name="Kobayashi A.K."/>
            <person name="Koopmann E."/>
            <person name="Kourmpetis Y."/>
            <person name="Kuzniar A."/>
            <person name="Lindquist E."/>
            <person name="Lombard V."/>
            <person name="Maliepaard C."/>
            <person name="Martins N."/>
            <person name="Mehrabi R."/>
            <person name="Nap J.P.H."/>
            <person name="Ponomarenko A."/>
            <person name="Rudd J.J."/>
            <person name="Salamov A."/>
            <person name="Schmutz J."/>
            <person name="Schouten H.J."/>
            <person name="Shapiro H."/>
            <person name="Stergiopoulos I."/>
            <person name="Torriani S.F.F."/>
            <person name="Tu H."/>
            <person name="de Vries R.P."/>
            <person name="Waalwijk C."/>
            <person name="Ware S.B."/>
            <person name="Wiebenga A."/>
            <person name="Zwiers L.-H."/>
            <person name="Oliver R.P."/>
            <person name="Grigoriev I.V."/>
            <person name="Kema G.H.J."/>
        </authorList>
    </citation>
    <scope>NUCLEOTIDE SEQUENCE [LARGE SCALE GENOMIC DNA]</scope>
    <source>
        <strain evidence="2">CBS 115943 / IPO323</strain>
    </source>
</reference>
<dbReference type="PANTHER" id="PTHR14614:SF130">
    <property type="entry name" value="PROTEIN-LYSINE N-METHYLTRANSFERASE EEF2KMT"/>
    <property type="match status" value="1"/>
</dbReference>
<evidence type="ECO:0000313" key="1">
    <source>
        <dbReference type="EMBL" id="EGP89074.1"/>
    </source>
</evidence>
<dbReference type="OrthoDB" id="194386at2759"/>
<dbReference type="SUPFAM" id="SSF53335">
    <property type="entry name" value="S-adenosyl-L-methionine-dependent methyltransferases"/>
    <property type="match status" value="1"/>
</dbReference>
<dbReference type="Gene3D" id="3.40.50.150">
    <property type="entry name" value="Vaccinia Virus protein VP39"/>
    <property type="match status" value="1"/>
</dbReference>
<evidence type="ECO:0000313" key="2">
    <source>
        <dbReference type="Proteomes" id="UP000008062"/>
    </source>
</evidence>
<dbReference type="GO" id="GO:0008757">
    <property type="term" value="F:S-adenosylmethionine-dependent methyltransferase activity"/>
    <property type="evidence" value="ECO:0007669"/>
    <property type="project" value="UniProtKB-ARBA"/>
</dbReference>
<dbReference type="InterPro" id="IPR019410">
    <property type="entry name" value="Methyltransf_16"/>
</dbReference>
<proteinExistence type="predicted"/>
<dbReference type="Pfam" id="PF10294">
    <property type="entry name" value="Methyltransf_16"/>
    <property type="match status" value="1"/>
</dbReference>
<dbReference type="PANTHER" id="PTHR14614">
    <property type="entry name" value="HEPATOCELLULAR CARCINOMA-ASSOCIATED ANTIGEN"/>
    <property type="match status" value="1"/>
</dbReference>
<dbReference type="OMA" id="PIRTYRI"/>
<dbReference type="FunCoup" id="F9X746">
    <property type="interactions" value="483"/>
</dbReference>
<dbReference type="EMBL" id="CM001198">
    <property type="protein sequence ID" value="EGP89074.1"/>
    <property type="molecule type" value="Genomic_DNA"/>
</dbReference>
<keyword evidence="2" id="KW-1185">Reference proteome</keyword>
<sequence>MDPQLILFRRQYLQIFKPDFLAWPPKQLLRDAHIQAWLYTHLFDSEKNSMLPPQRYQLRVLKPLLARIEQAIEDPEEDEISDDLMSHLSVLISANLPSETTAAQQKSYVTFVCLPPGSDQDMDYRNEPSITLLERRHLISGSLTTGFRTWEAALHLGSYLLSPEGQKVVNGRSVLELGAGTGFLAILAAKHLQARHVTTTDGDEGVVEALQENLFLNGLDDSKNVINSVLRWGSGLKGSWIEDDCEEFPYDVVVGADITYDKVAISALVATLRMLFDMRPKLEVLISGAIRNPETFETFRHACCEYSYREIDARVWLTVLVRNKFDISEIEFQPRPIREQTSLFYATAVPLKILLIRRP</sequence>
<gene>
    <name evidence="1" type="ORF">MYCGRDRAFT_38483</name>
</gene>
<dbReference type="eggNOG" id="KOG2497">
    <property type="taxonomic scope" value="Eukaryota"/>
</dbReference>
<dbReference type="KEGG" id="ztr:MYCGRDRAFT_38483"/>
<dbReference type="AlphaFoldDB" id="F9X746"/>
<dbReference type="GO" id="GO:0005737">
    <property type="term" value="C:cytoplasm"/>
    <property type="evidence" value="ECO:0007669"/>
    <property type="project" value="TreeGrafter"/>
</dbReference>
<protein>
    <submittedName>
        <fullName evidence="1">Uncharacterized protein</fullName>
    </submittedName>
</protein>
<dbReference type="CDD" id="cd02440">
    <property type="entry name" value="AdoMet_MTases"/>
    <property type="match status" value="1"/>
</dbReference>
<dbReference type="RefSeq" id="XP_003854098.1">
    <property type="nucleotide sequence ID" value="XM_003854050.1"/>
</dbReference>
<dbReference type="InterPro" id="IPR029063">
    <property type="entry name" value="SAM-dependent_MTases_sf"/>
</dbReference>
<organism evidence="1 2">
    <name type="scientific">Zymoseptoria tritici (strain CBS 115943 / IPO323)</name>
    <name type="common">Speckled leaf blotch fungus</name>
    <name type="synonym">Septoria tritici</name>
    <dbReference type="NCBI Taxonomy" id="336722"/>
    <lineage>
        <taxon>Eukaryota</taxon>
        <taxon>Fungi</taxon>
        <taxon>Dikarya</taxon>
        <taxon>Ascomycota</taxon>
        <taxon>Pezizomycotina</taxon>
        <taxon>Dothideomycetes</taxon>
        <taxon>Dothideomycetidae</taxon>
        <taxon>Mycosphaerellales</taxon>
        <taxon>Mycosphaerellaceae</taxon>
        <taxon>Zymoseptoria</taxon>
    </lineage>
</organism>
<name>F9X746_ZYMTI</name>
<accession>F9X746</accession>